<dbReference type="EMBL" id="ML220113">
    <property type="protein sequence ID" value="TGZ84341.1"/>
    <property type="molecule type" value="Genomic_DNA"/>
</dbReference>
<dbReference type="AlphaFoldDB" id="A0A4S2N553"/>
<dbReference type="Pfam" id="PF24841">
    <property type="entry name" value="DUF7719"/>
    <property type="match status" value="1"/>
</dbReference>
<dbReference type="OrthoDB" id="5597489at2759"/>
<feature type="transmembrane region" description="Helical" evidence="2">
    <location>
        <begin position="185"/>
        <end position="210"/>
    </location>
</feature>
<evidence type="ECO:0000313" key="4">
    <source>
        <dbReference type="EMBL" id="TGZ84341.1"/>
    </source>
</evidence>
<gene>
    <name evidence="4" type="ORF">EX30DRAFT_393846</name>
</gene>
<dbReference type="PANTHER" id="PTHR37846:SF1">
    <property type="entry name" value="DEACETYLASE-LIKE PROTEIN"/>
    <property type="match status" value="1"/>
</dbReference>
<sequence length="252" mass="27792">MARRKSANPHPPHSSSSSSSSSSASKHPKDPITITELPLSLPDRTRKPPSETGHKTLLDLIDDRRVELGLTPDGPPVAPSNLTTKRGEAVRIPPGEALDVGNKDDGHKSATEITTDELFGPGMQTFFYVVPLLTVLFWLDYLVYLQYRQEIAWADITSRCVKGAPAIFIIHYFTHPRRNNPFVQAGLLALSIGCGAFIVQSVNDAGYFAVMKRAPPLGTLWVWSVVEMNLWLDVLSCVLVGAFTWWGGYHIL</sequence>
<dbReference type="InParanoid" id="A0A4S2N553"/>
<keyword evidence="5" id="KW-1185">Reference proteome</keyword>
<evidence type="ECO:0000313" key="5">
    <source>
        <dbReference type="Proteomes" id="UP000298138"/>
    </source>
</evidence>
<organism evidence="4 5">
    <name type="scientific">Ascodesmis nigricans</name>
    <dbReference type="NCBI Taxonomy" id="341454"/>
    <lineage>
        <taxon>Eukaryota</taxon>
        <taxon>Fungi</taxon>
        <taxon>Dikarya</taxon>
        <taxon>Ascomycota</taxon>
        <taxon>Pezizomycotina</taxon>
        <taxon>Pezizomycetes</taxon>
        <taxon>Pezizales</taxon>
        <taxon>Ascodesmidaceae</taxon>
        <taxon>Ascodesmis</taxon>
    </lineage>
</organism>
<dbReference type="STRING" id="341454.A0A4S2N553"/>
<keyword evidence="2" id="KW-0472">Membrane</keyword>
<feature type="region of interest" description="Disordered" evidence="1">
    <location>
        <begin position="1"/>
        <end position="58"/>
    </location>
</feature>
<evidence type="ECO:0000256" key="1">
    <source>
        <dbReference type="SAM" id="MobiDB-lite"/>
    </source>
</evidence>
<feature type="domain" description="DUF7719" evidence="3">
    <location>
        <begin position="184"/>
        <end position="251"/>
    </location>
</feature>
<dbReference type="Proteomes" id="UP000298138">
    <property type="component" value="Unassembled WGS sequence"/>
</dbReference>
<feature type="transmembrane region" description="Helical" evidence="2">
    <location>
        <begin position="126"/>
        <end position="145"/>
    </location>
</feature>
<proteinExistence type="predicted"/>
<feature type="compositionally biased region" description="Low complexity" evidence="1">
    <location>
        <begin position="13"/>
        <end position="25"/>
    </location>
</feature>
<evidence type="ECO:0000256" key="2">
    <source>
        <dbReference type="SAM" id="Phobius"/>
    </source>
</evidence>
<evidence type="ECO:0000259" key="3">
    <source>
        <dbReference type="Pfam" id="PF24841"/>
    </source>
</evidence>
<feature type="compositionally biased region" description="Basic and acidic residues" evidence="1">
    <location>
        <begin position="43"/>
        <end position="58"/>
    </location>
</feature>
<protein>
    <recommendedName>
        <fullName evidence="3">DUF7719 domain-containing protein</fullName>
    </recommendedName>
</protein>
<keyword evidence="2" id="KW-0812">Transmembrane</keyword>
<name>A0A4S2N553_9PEZI</name>
<dbReference type="PANTHER" id="PTHR37846">
    <property type="entry name" value="YALI0B21296P"/>
    <property type="match status" value="1"/>
</dbReference>
<dbReference type="InterPro" id="IPR056136">
    <property type="entry name" value="DUF7719"/>
</dbReference>
<keyword evidence="2" id="KW-1133">Transmembrane helix</keyword>
<feature type="transmembrane region" description="Helical" evidence="2">
    <location>
        <begin position="230"/>
        <end position="249"/>
    </location>
</feature>
<accession>A0A4S2N553</accession>
<reference evidence="4 5" key="1">
    <citation type="submission" date="2019-04" db="EMBL/GenBank/DDBJ databases">
        <title>Comparative genomics and transcriptomics to analyze fruiting body development in filamentous ascomycetes.</title>
        <authorList>
            <consortium name="DOE Joint Genome Institute"/>
            <person name="Lutkenhaus R."/>
            <person name="Traeger S."/>
            <person name="Breuer J."/>
            <person name="Kuo A."/>
            <person name="Lipzen A."/>
            <person name="Pangilinan J."/>
            <person name="Dilworth D."/>
            <person name="Sandor L."/>
            <person name="Poggeler S."/>
            <person name="Barry K."/>
            <person name="Grigoriev I.V."/>
            <person name="Nowrousian M."/>
        </authorList>
    </citation>
    <scope>NUCLEOTIDE SEQUENCE [LARGE SCALE GENOMIC DNA]</scope>
    <source>
        <strain evidence="4 5">CBS 389.68</strain>
    </source>
</reference>